<dbReference type="AlphaFoldDB" id="A0A8J6AXY9"/>
<accession>A0A8J6AXY9</accession>
<evidence type="ECO:0000313" key="1">
    <source>
        <dbReference type="EMBL" id="KAG9397606.1"/>
    </source>
</evidence>
<dbReference type="Proteomes" id="UP000717585">
    <property type="component" value="Unassembled WGS sequence"/>
</dbReference>
<evidence type="ECO:0000313" key="2">
    <source>
        <dbReference type="Proteomes" id="UP000717585"/>
    </source>
</evidence>
<sequence length="211" mass="23773">MRLKCKFGENPVSRNRGKDQGMRRQFEQLVLTVDDFSGAIACIVHMICFNRILADTAPQEAMFHRLSFPLCPTIYKELDNSLSKVISLLKPESTGSINVEIKRLVDRGLIPKFLKQSDKDLLDGWKIPFRIIESNTTQHYEPERQIRQCCKVILQVADSDIYLSEEYVKPTHLTVEATLYGVRAAGLWGGGNGKEVGLLSARFRDGAVESG</sequence>
<dbReference type="EMBL" id="JAHDYR010000001">
    <property type="protein sequence ID" value="KAG9397606.1"/>
    <property type="molecule type" value="Genomic_DNA"/>
</dbReference>
<keyword evidence="2" id="KW-1185">Reference proteome</keyword>
<gene>
    <name evidence="1" type="ORF">J8273_0736</name>
</gene>
<proteinExistence type="predicted"/>
<organism evidence="1 2">
    <name type="scientific">Carpediemonas membranifera</name>
    <dbReference type="NCBI Taxonomy" id="201153"/>
    <lineage>
        <taxon>Eukaryota</taxon>
        <taxon>Metamonada</taxon>
        <taxon>Carpediemonas-like organisms</taxon>
        <taxon>Carpediemonas</taxon>
    </lineage>
</organism>
<name>A0A8J6AXY9_9EUKA</name>
<reference evidence="1" key="1">
    <citation type="submission" date="2021-05" db="EMBL/GenBank/DDBJ databases">
        <title>A free-living protist that lacks canonical eukaryotic 1 DNA replication and segregation systems.</title>
        <authorList>
            <person name="Salas-Leiva D.E."/>
            <person name="Tromer E.C."/>
            <person name="Curtis B.A."/>
            <person name="Jerlstrom-Hultqvist J."/>
            <person name="Kolisko M."/>
            <person name="Yi Z."/>
            <person name="Salas-Leiva J.S."/>
            <person name="Gallot-Lavallee L."/>
            <person name="Kops G.J.P.L."/>
            <person name="Archibald J.M."/>
            <person name="Simpson A.G.B."/>
            <person name="Roger A.J."/>
        </authorList>
    </citation>
    <scope>NUCLEOTIDE SEQUENCE</scope>
    <source>
        <strain evidence="1">BICM</strain>
    </source>
</reference>
<comment type="caution">
    <text evidence="1">The sequence shown here is derived from an EMBL/GenBank/DDBJ whole genome shotgun (WGS) entry which is preliminary data.</text>
</comment>
<protein>
    <submittedName>
        <fullName evidence="1">Uncharacterized protein</fullName>
    </submittedName>
</protein>